<evidence type="ECO:0000313" key="2">
    <source>
        <dbReference type="EMBL" id="GAI42134.1"/>
    </source>
</evidence>
<sequence>MVFGWVPGLIFLAFCRIDKEKLFSWIRVKRLLIFSLVTLAVGALGILPQIFNAFKGGMYGRFPKGQAVAYPELLPLFLKFIHPALLVGFGLAVLVQILFFKKQKPSRLVVPLVALLGYLVIFQVSFLFGVNPIGDF</sequence>
<name>X1QFT5_9ZZZZ</name>
<feature type="transmembrane region" description="Helical" evidence="1">
    <location>
        <begin position="80"/>
        <end position="100"/>
    </location>
</feature>
<keyword evidence="1" id="KW-0472">Membrane</keyword>
<feature type="non-terminal residue" evidence="2">
    <location>
        <position position="136"/>
    </location>
</feature>
<keyword evidence="1" id="KW-1133">Transmembrane helix</keyword>
<protein>
    <submittedName>
        <fullName evidence="2">Uncharacterized protein</fullName>
    </submittedName>
</protein>
<dbReference type="AlphaFoldDB" id="X1QFT5"/>
<proteinExistence type="predicted"/>
<evidence type="ECO:0000256" key="1">
    <source>
        <dbReference type="SAM" id="Phobius"/>
    </source>
</evidence>
<comment type="caution">
    <text evidence="2">The sequence shown here is derived from an EMBL/GenBank/DDBJ whole genome shotgun (WGS) entry which is preliminary data.</text>
</comment>
<feature type="transmembrane region" description="Helical" evidence="1">
    <location>
        <begin position="112"/>
        <end position="130"/>
    </location>
</feature>
<feature type="transmembrane region" description="Helical" evidence="1">
    <location>
        <begin position="31"/>
        <end position="51"/>
    </location>
</feature>
<keyword evidence="1" id="KW-0812">Transmembrane</keyword>
<reference evidence="2" key="1">
    <citation type="journal article" date="2014" name="Front. Microbiol.">
        <title>High frequency of phylogenetically diverse reductive dehalogenase-homologous genes in deep subseafloor sedimentary metagenomes.</title>
        <authorList>
            <person name="Kawai M."/>
            <person name="Futagami T."/>
            <person name="Toyoda A."/>
            <person name="Takaki Y."/>
            <person name="Nishi S."/>
            <person name="Hori S."/>
            <person name="Arai W."/>
            <person name="Tsubouchi T."/>
            <person name="Morono Y."/>
            <person name="Uchiyama I."/>
            <person name="Ito T."/>
            <person name="Fujiyama A."/>
            <person name="Inagaki F."/>
            <person name="Takami H."/>
        </authorList>
    </citation>
    <scope>NUCLEOTIDE SEQUENCE</scope>
    <source>
        <strain evidence="2">Expedition CK06-06</strain>
    </source>
</reference>
<gene>
    <name evidence="2" type="ORF">S06H3_44751</name>
</gene>
<dbReference type="EMBL" id="BARV01027866">
    <property type="protein sequence ID" value="GAI42134.1"/>
    <property type="molecule type" value="Genomic_DNA"/>
</dbReference>
<organism evidence="2">
    <name type="scientific">marine sediment metagenome</name>
    <dbReference type="NCBI Taxonomy" id="412755"/>
    <lineage>
        <taxon>unclassified sequences</taxon>
        <taxon>metagenomes</taxon>
        <taxon>ecological metagenomes</taxon>
    </lineage>
</organism>
<accession>X1QFT5</accession>